<dbReference type="Pfam" id="PF07690">
    <property type="entry name" value="MFS_1"/>
    <property type="match status" value="1"/>
</dbReference>
<evidence type="ECO:0000256" key="1">
    <source>
        <dbReference type="ARBA" id="ARBA00004651"/>
    </source>
</evidence>
<keyword evidence="4 8" id="KW-1003">Cell membrane</keyword>
<keyword evidence="11" id="KW-1185">Reference proteome</keyword>
<dbReference type="NCBIfam" id="TIGR00710">
    <property type="entry name" value="efflux_Bcr_CflA"/>
    <property type="match status" value="1"/>
</dbReference>
<dbReference type="Proteomes" id="UP000183995">
    <property type="component" value="Unassembled WGS sequence"/>
</dbReference>
<proteinExistence type="inferred from homology"/>
<dbReference type="EMBL" id="FQXV01000008">
    <property type="protein sequence ID" value="SHI10955.1"/>
    <property type="molecule type" value="Genomic_DNA"/>
</dbReference>
<feature type="transmembrane region" description="Helical" evidence="8">
    <location>
        <begin position="20"/>
        <end position="42"/>
    </location>
</feature>
<evidence type="ECO:0000256" key="4">
    <source>
        <dbReference type="ARBA" id="ARBA00022475"/>
    </source>
</evidence>
<dbReference type="InterPro" id="IPR036259">
    <property type="entry name" value="MFS_trans_sf"/>
</dbReference>
<feature type="transmembrane region" description="Helical" evidence="8">
    <location>
        <begin position="311"/>
        <end position="328"/>
    </location>
</feature>
<reference evidence="10 11" key="1">
    <citation type="submission" date="2016-11" db="EMBL/GenBank/DDBJ databases">
        <authorList>
            <person name="Jaros S."/>
            <person name="Januszkiewicz K."/>
            <person name="Wedrychowicz H."/>
        </authorList>
    </citation>
    <scope>NUCLEOTIDE SEQUENCE [LARGE SCALE GENOMIC DNA]</scope>
    <source>
        <strain evidence="10 11">DSM 10068</strain>
    </source>
</reference>
<feature type="transmembrane region" description="Helical" evidence="8">
    <location>
        <begin position="221"/>
        <end position="245"/>
    </location>
</feature>
<feature type="transmembrane region" description="Helical" evidence="8">
    <location>
        <begin position="287"/>
        <end position="305"/>
    </location>
</feature>
<dbReference type="InterPro" id="IPR011701">
    <property type="entry name" value="MFS"/>
</dbReference>
<feature type="transmembrane region" description="Helical" evidence="8">
    <location>
        <begin position="176"/>
        <end position="194"/>
    </location>
</feature>
<comment type="caution">
    <text evidence="8">Lacks conserved residue(s) required for the propagation of feature annotation.</text>
</comment>
<evidence type="ECO:0000256" key="7">
    <source>
        <dbReference type="ARBA" id="ARBA00023136"/>
    </source>
</evidence>
<name>A0A1M5YFZ2_9FIRM</name>
<comment type="subcellular location">
    <subcellularLocation>
        <location evidence="1 8">Cell membrane</location>
        <topology evidence="1 8">Multi-pass membrane protein</topology>
    </subcellularLocation>
</comment>
<accession>A0A1M5YFZ2</accession>
<keyword evidence="7 8" id="KW-0472">Membrane</keyword>
<feature type="transmembrane region" description="Helical" evidence="8">
    <location>
        <begin position="54"/>
        <end position="74"/>
    </location>
</feature>
<dbReference type="AlphaFoldDB" id="A0A1M5YFZ2"/>
<feature type="transmembrane region" description="Helical" evidence="8">
    <location>
        <begin position="257"/>
        <end position="275"/>
    </location>
</feature>
<dbReference type="GO" id="GO:0042910">
    <property type="term" value="F:xenobiotic transmembrane transporter activity"/>
    <property type="evidence" value="ECO:0007669"/>
    <property type="project" value="InterPro"/>
</dbReference>
<sequence>MDNSPEKPELSQKYLGGKGLIIFVVLLSAFAPLSTDLYLPALPSMTEYFHVSSVLTNMTIILFLVFYSLSMLVWGPFSDKYGRKPILLSGLLGYTAAGVLCAVSDSVYMLIVFRVLQATCAGAASATSAAILKDVYEGPRLEKTLAVVQTIFVVCPVIAPMLGGQILRFTDWRGTFYAQTILGVVVTILALLYTETIRDRITGNIFRTLGRLGVVLKNKRFTVLLLIFATSGITFLAFVTSSAYIYEDYFGQSSQMYSYFFAFNSVTMILGPFLYVRLSSRFSRFSLINACFAVSVAAGILVICVGRLNPYAFALTMMPATVMGSFVGPPSRFLLMTQQQGDTGSVSSLINAIFTLTGSIGMLITSLNLGNLVVVIGALFVLMNLLCGAAWLFFTSRPFMRDLRG</sequence>
<organism evidence="10 11">
    <name type="scientific">Sporobacter termitidis DSM 10068</name>
    <dbReference type="NCBI Taxonomy" id="1123282"/>
    <lineage>
        <taxon>Bacteria</taxon>
        <taxon>Bacillati</taxon>
        <taxon>Bacillota</taxon>
        <taxon>Clostridia</taxon>
        <taxon>Eubacteriales</taxon>
        <taxon>Oscillospiraceae</taxon>
        <taxon>Sporobacter</taxon>
    </lineage>
</organism>
<feature type="transmembrane region" description="Helical" evidence="8">
    <location>
        <begin position="373"/>
        <end position="394"/>
    </location>
</feature>
<evidence type="ECO:0000256" key="5">
    <source>
        <dbReference type="ARBA" id="ARBA00022692"/>
    </source>
</evidence>
<feature type="domain" description="Major facilitator superfamily (MFS) profile" evidence="9">
    <location>
        <begin position="20"/>
        <end position="401"/>
    </location>
</feature>
<dbReference type="InterPro" id="IPR020846">
    <property type="entry name" value="MFS_dom"/>
</dbReference>
<evidence type="ECO:0000313" key="10">
    <source>
        <dbReference type="EMBL" id="SHI10955.1"/>
    </source>
</evidence>
<feature type="transmembrane region" description="Helical" evidence="8">
    <location>
        <begin position="349"/>
        <end position="367"/>
    </location>
</feature>
<evidence type="ECO:0000256" key="8">
    <source>
        <dbReference type="RuleBase" id="RU365088"/>
    </source>
</evidence>
<feature type="transmembrane region" description="Helical" evidence="8">
    <location>
        <begin position="144"/>
        <end position="164"/>
    </location>
</feature>
<keyword evidence="5 8" id="KW-0812">Transmembrane</keyword>
<evidence type="ECO:0000259" key="9">
    <source>
        <dbReference type="PROSITE" id="PS50850"/>
    </source>
</evidence>
<evidence type="ECO:0000256" key="2">
    <source>
        <dbReference type="ARBA" id="ARBA00006236"/>
    </source>
</evidence>
<evidence type="ECO:0000313" key="11">
    <source>
        <dbReference type="Proteomes" id="UP000183995"/>
    </source>
</evidence>
<dbReference type="GO" id="GO:0005886">
    <property type="term" value="C:plasma membrane"/>
    <property type="evidence" value="ECO:0007669"/>
    <property type="project" value="UniProtKB-SubCell"/>
</dbReference>
<dbReference type="InterPro" id="IPR004812">
    <property type="entry name" value="Efflux_drug-R_Bcr/CmlA"/>
</dbReference>
<dbReference type="SUPFAM" id="SSF103473">
    <property type="entry name" value="MFS general substrate transporter"/>
    <property type="match status" value="1"/>
</dbReference>
<dbReference type="OrthoDB" id="102502at2"/>
<keyword evidence="6 8" id="KW-1133">Transmembrane helix</keyword>
<feature type="transmembrane region" description="Helical" evidence="8">
    <location>
        <begin position="86"/>
        <end position="105"/>
    </location>
</feature>
<gene>
    <name evidence="10" type="ORF">SAMN02745823_02495</name>
</gene>
<dbReference type="GO" id="GO:1990961">
    <property type="term" value="P:xenobiotic detoxification by transmembrane export across the plasma membrane"/>
    <property type="evidence" value="ECO:0007669"/>
    <property type="project" value="InterPro"/>
</dbReference>
<dbReference type="PANTHER" id="PTHR23502:SF132">
    <property type="entry name" value="POLYAMINE TRANSPORTER 2-RELATED"/>
    <property type="match status" value="1"/>
</dbReference>
<evidence type="ECO:0000256" key="6">
    <source>
        <dbReference type="ARBA" id="ARBA00022989"/>
    </source>
</evidence>
<protein>
    <recommendedName>
        <fullName evidence="8">Bcr/CflA family efflux transporter</fullName>
    </recommendedName>
</protein>
<dbReference type="STRING" id="1123282.SAMN02745823_02495"/>
<dbReference type="PROSITE" id="PS50850">
    <property type="entry name" value="MFS"/>
    <property type="match status" value="1"/>
</dbReference>
<evidence type="ECO:0000256" key="3">
    <source>
        <dbReference type="ARBA" id="ARBA00022448"/>
    </source>
</evidence>
<dbReference type="Gene3D" id="1.20.1720.10">
    <property type="entry name" value="Multidrug resistance protein D"/>
    <property type="match status" value="1"/>
</dbReference>
<dbReference type="PANTHER" id="PTHR23502">
    <property type="entry name" value="MAJOR FACILITATOR SUPERFAMILY"/>
    <property type="match status" value="1"/>
</dbReference>
<keyword evidence="3 8" id="KW-0813">Transport</keyword>
<dbReference type="RefSeq" id="WP_073079488.1">
    <property type="nucleotide sequence ID" value="NZ_FQXV01000008.1"/>
</dbReference>
<comment type="similarity">
    <text evidence="2 8">Belongs to the major facilitator superfamily. Bcr/CmlA family.</text>
</comment>